<evidence type="ECO:0000256" key="3">
    <source>
        <dbReference type="SAM" id="MobiDB-lite"/>
    </source>
</evidence>
<evidence type="ECO:0000313" key="6">
    <source>
        <dbReference type="Proteomes" id="UP001489004"/>
    </source>
</evidence>
<gene>
    <name evidence="5" type="ORF">WJX72_002232</name>
</gene>
<reference evidence="5 6" key="1">
    <citation type="journal article" date="2024" name="Nat. Commun.">
        <title>Phylogenomics reveals the evolutionary origins of lichenization in chlorophyte algae.</title>
        <authorList>
            <person name="Puginier C."/>
            <person name="Libourel C."/>
            <person name="Otte J."/>
            <person name="Skaloud P."/>
            <person name="Haon M."/>
            <person name="Grisel S."/>
            <person name="Petersen M."/>
            <person name="Berrin J.G."/>
            <person name="Delaux P.M."/>
            <person name="Dal Grande F."/>
            <person name="Keller J."/>
        </authorList>
    </citation>
    <scope>NUCLEOTIDE SEQUENCE [LARGE SCALE GENOMIC DNA]</scope>
    <source>
        <strain evidence="5 6">SAG 2043</strain>
    </source>
</reference>
<keyword evidence="2" id="KW-0520">NAD</keyword>
<dbReference type="PANTHER" id="PTHR43574">
    <property type="entry name" value="EPIMERASE-RELATED"/>
    <property type="match status" value="1"/>
</dbReference>
<feature type="compositionally biased region" description="Polar residues" evidence="3">
    <location>
        <begin position="357"/>
        <end position="372"/>
    </location>
</feature>
<dbReference type="InterPro" id="IPR033890">
    <property type="entry name" value="GDP-Man_epi"/>
</dbReference>
<comment type="similarity">
    <text evidence="1">Belongs to the NAD(P)-dependent epimerase/dehydratase family.</text>
</comment>
<evidence type="ECO:0000259" key="4">
    <source>
        <dbReference type="Pfam" id="PF01370"/>
    </source>
</evidence>
<evidence type="ECO:0000256" key="2">
    <source>
        <dbReference type="ARBA" id="ARBA00023027"/>
    </source>
</evidence>
<evidence type="ECO:0000256" key="1">
    <source>
        <dbReference type="ARBA" id="ARBA00007637"/>
    </source>
</evidence>
<name>A0AAW1QPE4_9CHLO</name>
<dbReference type="AlphaFoldDB" id="A0AAW1QPE4"/>
<protein>
    <recommendedName>
        <fullName evidence="4">NAD-dependent epimerase/dehydratase domain-containing protein</fullName>
    </recommendedName>
</protein>
<proteinExistence type="inferred from homology"/>
<dbReference type="GO" id="GO:0051287">
    <property type="term" value="F:NAD binding"/>
    <property type="evidence" value="ECO:0007669"/>
    <property type="project" value="InterPro"/>
</dbReference>
<evidence type="ECO:0000313" key="5">
    <source>
        <dbReference type="EMBL" id="KAK9823366.1"/>
    </source>
</evidence>
<dbReference type="InterPro" id="IPR001509">
    <property type="entry name" value="Epimerase_deHydtase"/>
</dbReference>
<feature type="domain" description="NAD-dependent epimerase/dehydratase" evidence="4">
    <location>
        <begin position="36"/>
        <end position="277"/>
    </location>
</feature>
<dbReference type="Gene3D" id="3.90.25.10">
    <property type="entry name" value="UDP-galactose 4-epimerase, domain 1"/>
    <property type="match status" value="1"/>
</dbReference>
<dbReference type="GO" id="GO:0047918">
    <property type="term" value="F:GDP-mannose 3,5-epimerase activity"/>
    <property type="evidence" value="ECO:0007669"/>
    <property type="project" value="InterPro"/>
</dbReference>
<dbReference type="Proteomes" id="UP001489004">
    <property type="component" value="Unassembled WGS sequence"/>
</dbReference>
<accession>A0AAW1QPE4</accession>
<sequence length="394" mass="44303">MFFGNCGNRVASEYYESSKLAKFAFEPYWPEKKLRICVTGAGGFIASHLAKRLKSEGHYIVACDWKRNEHMPEVIFCDEFHLVDLRLFDNCKKVITGCEHVFNLAADMGGMGFIQSNHSVIFYNNTMISFNAMEAARVCGVKRFFYASSACIYPESKQLNTELEGGGLKEADAWPAQPQDAYGLEKLASEELACHYDKDFGIECRIARFHNIYGPYGTWKGGREKAPAAFCRKALTSTKDIEMWGDGKQTRSFTFIDDCVEGILRITKSDYKEPLNLGSTEMVSMNEMMETIMDFDDKKLPIRHIPGPEGVRGRNSENSLILEKLGWEPTIRLADGLKVTYFWIKSQLEEEAKASGKDNSAYSSSTIVQTSAPRELGTLRQADGQEGFEANGIK</sequence>
<dbReference type="Pfam" id="PF01370">
    <property type="entry name" value="Epimerase"/>
    <property type="match status" value="1"/>
</dbReference>
<dbReference type="EMBL" id="JALJOR010000002">
    <property type="protein sequence ID" value="KAK9823366.1"/>
    <property type="molecule type" value="Genomic_DNA"/>
</dbReference>
<keyword evidence="6" id="KW-1185">Reference proteome</keyword>
<dbReference type="InterPro" id="IPR036291">
    <property type="entry name" value="NAD(P)-bd_dom_sf"/>
</dbReference>
<dbReference type="SUPFAM" id="SSF51735">
    <property type="entry name" value="NAD(P)-binding Rossmann-fold domains"/>
    <property type="match status" value="1"/>
</dbReference>
<feature type="region of interest" description="Disordered" evidence="3">
    <location>
        <begin position="354"/>
        <end position="394"/>
    </location>
</feature>
<dbReference type="Gene3D" id="3.40.50.720">
    <property type="entry name" value="NAD(P)-binding Rossmann-like Domain"/>
    <property type="match status" value="1"/>
</dbReference>
<comment type="caution">
    <text evidence="5">The sequence shown here is derived from an EMBL/GenBank/DDBJ whole genome shotgun (WGS) entry which is preliminary data.</text>
</comment>
<organism evidence="5 6">
    <name type="scientific">[Myrmecia] bisecta</name>
    <dbReference type="NCBI Taxonomy" id="41462"/>
    <lineage>
        <taxon>Eukaryota</taxon>
        <taxon>Viridiplantae</taxon>
        <taxon>Chlorophyta</taxon>
        <taxon>core chlorophytes</taxon>
        <taxon>Trebouxiophyceae</taxon>
        <taxon>Trebouxiales</taxon>
        <taxon>Trebouxiaceae</taxon>
        <taxon>Myrmecia</taxon>
    </lineage>
</organism>
<dbReference type="CDD" id="cd05273">
    <property type="entry name" value="GME-like_SDR_e"/>
    <property type="match status" value="1"/>
</dbReference>